<keyword evidence="3" id="KW-0813">Transport</keyword>
<sequence>MNRISPHARLRRRGWLTGIAALGLAGLLAGCAGGGSPAEPSGDGYTPPAKDFAAEITYGVWDQTQVDAINANIEGFNKEYPNIKVNVNVTPWGDYWTKLQTQGSSSTLPDIFWMNGPNFQLYASNGMFEPITSIVDGGYIKPADYPKALIDLYTLDGVSYGVPKDFDTIAVWYNKALFAKAGVEVPKAGWTWDDIQTKAKAISTALSGDGIYGIAAATDGQSGYYDTILQAGGDVISADGKKTGYGTPEAAAGIQFWTDLITSGASPNIQQLSDTPALTWFTSGKAAMFQGGSWQRNAMVQSDIKDDVQVVELPKGERQATVIHGVANVVSAKSANKQAAQALQVYLASKAAQEQQGEMGAVIPAFNGTQQAFVDSIPQYDLQVFLDAIAYSFPYPVSKNTSAWAGLEAEILLPAFNGDVSVDKANAELATKVQAALDAE</sequence>
<evidence type="ECO:0000256" key="3">
    <source>
        <dbReference type="ARBA" id="ARBA00022448"/>
    </source>
</evidence>
<dbReference type="CDD" id="cd13585">
    <property type="entry name" value="PBP2_TMBP_like"/>
    <property type="match status" value="1"/>
</dbReference>
<gene>
    <name evidence="5" type="ORF">E3N84_05825</name>
</gene>
<reference evidence="5 6" key="1">
    <citation type="submission" date="2019-03" db="EMBL/GenBank/DDBJ databases">
        <title>Genomics of glacier-inhabiting Cryobacterium strains.</title>
        <authorList>
            <person name="Liu Q."/>
            <person name="Xin Y.-H."/>
        </authorList>
    </citation>
    <scope>NUCLEOTIDE SEQUENCE [LARGE SCALE GENOMIC DNA]</scope>
    <source>
        <strain evidence="5 6">CGMCC 1.10440</strain>
    </source>
</reference>
<keyword evidence="6" id="KW-1185">Reference proteome</keyword>
<dbReference type="Pfam" id="PF01547">
    <property type="entry name" value="SBP_bac_1"/>
    <property type="match status" value="1"/>
</dbReference>
<dbReference type="AlphaFoldDB" id="A0A4R8VBW8"/>
<dbReference type="PROSITE" id="PS51318">
    <property type="entry name" value="TAT"/>
    <property type="match status" value="1"/>
</dbReference>
<evidence type="ECO:0000313" key="5">
    <source>
        <dbReference type="EMBL" id="TFB80784.1"/>
    </source>
</evidence>
<dbReference type="OrthoDB" id="2644341at2"/>
<evidence type="ECO:0000256" key="1">
    <source>
        <dbReference type="ARBA" id="ARBA00004196"/>
    </source>
</evidence>
<dbReference type="PANTHER" id="PTHR43649:SF31">
    <property type="entry name" value="SN-GLYCEROL-3-PHOSPHATE-BINDING PERIPLASMIC PROTEIN UGPB"/>
    <property type="match status" value="1"/>
</dbReference>
<dbReference type="InterPro" id="IPR050490">
    <property type="entry name" value="Bact_solute-bd_prot1"/>
</dbReference>
<dbReference type="SUPFAM" id="SSF53850">
    <property type="entry name" value="Periplasmic binding protein-like II"/>
    <property type="match status" value="1"/>
</dbReference>
<proteinExistence type="inferred from homology"/>
<dbReference type="InterPro" id="IPR006311">
    <property type="entry name" value="TAT_signal"/>
</dbReference>
<dbReference type="Proteomes" id="UP000298488">
    <property type="component" value="Unassembled WGS sequence"/>
</dbReference>
<dbReference type="GO" id="GO:0030313">
    <property type="term" value="C:cell envelope"/>
    <property type="evidence" value="ECO:0007669"/>
    <property type="project" value="UniProtKB-SubCell"/>
</dbReference>
<dbReference type="InterPro" id="IPR006059">
    <property type="entry name" value="SBP"/>
</dbReference>
<dbReference type="PANTHER" id="PTHR43649">
    <property type="entry name" value="ARABINOSE-BINDING PROTEIN-RELATED"/>
    <property type="match status" value="1"/>
</dbReference>
<evidence type="ECO:0000256" key="2">
    <source>
        <dbReference type="ARBA" id="ARBA00008520"/>
    </source>
</evidence>
<dbReference type="PROSITE" id="PS51257">
    <property type="entry name" value="PROKAR_LIPOPROTEIN"/>
    <property type="match status" value="1"/>
</dbReference>
<organism evidence="5 6">
    <name type="scientific">Terrimesophilobacter mesophilus</name>
    <dbReference type="NCBI Taxonomy" id="433647"/>
    <lineage>
        <taxon>Bacteria</taxon>
        <taxon>Bacillati</taxon>
        <taxon>Actinomycetota</taxon>
        <taxon>Actinomycetes</taxon>
        <taxon>Micrococcales</taxon>
        <taxon>Microbacteriaceae</taxon>
        <taxon>Terrimesophilobacter</taxon>
    </lineage>
</organism>
<evidence type="ECO:0000256" key="4">
    <source>
        <dbReference type="ARBA" id="ARBA00022729"/>
    </source>
</evidence>
<dbReference type="EMBL" id="SOFI01000003">
    <property type="protein sequence ID" value="TFB80784.1"/>
    <property type="molecule type" value="Genomic_DNA"/>
</dbReference>
<comment type="similarity">
    <text evidence="2">Belongs to the bacterial solute-binding protein 1 family.</text>
</comment>
<dbReference type="Gene3D" id="3.40.190.10">
    <property type="entry name" value="Periplasmic binding protein-like II"/>
    <property type="match status" value="1"/>
</dbReference>
<name>A0A4R8VBW8_9MICO</name>
<comment type="subcellular location">
    <subcellularLocation>
        <location evidence="1">Cell envelope</location>
    </subcellularLocation>
</comment>
<evidence type="ECO:0000313" key="6">
    <source>
        <dbReference type="Proteomes" id="UP000298488"/>
    </source>
</evidence>
<comment type="caution">
    <text evidence="5">The sequence shown here is derived from an EMBL/GenBank/DDBJ whole genome shotgun (WGS) entry which is preliminary data.</text>
</comment>
<keyword evidence="4" id="KW-0732">Signal</keyword>
<accession>A0A4R8VBW8</accession>
<protein>
    <submittedName>
        <fullName evidence="5">Sugar ABC transporter substrate-binding protein</fullName>
    </submittedName>
</protein>